<proteinExistence type="predicted"/>
<name>A0A839E9F4_9PSEU</name>
<dbReference type="RefSeq" id="WP_182547041.1">
    <property type="nucleotide sequence ID" value="NZ_JACGWZ010000012.1"/>
</dbReference>
<dbReference type="EMBL" id="JACGWZ010000012">
    <property type="protein sequence ID" value="MBA8827891.1"/>
    <property type="molecule type" value="Genomic_DNA"/>
</dbReference>
<accession>A0A839E9F4</accession>
<reference evidence="1 2" key="1">
    <citation type="submission" date="2020-07" db="EMBL/GenBank/DDBJ databases">
        <title>Sequencing the genomes of 1000 actinobacteria strains.</title>
        <authorList>
            <person name="Klenk H.-P."/>
        </authorList>
    </citation>
    <scope>NUCLEOTIDE SEQUENCE [LARGE SCALE GENOMIC DNA]</scope>
    <source>
        <strain evidence="1 2">DSM 45975</strain>
    </source>
</reference>
<dbReference type="AlphaFoldDB" id="A0A839E9F4"/>
<sequence length="264" mass="29196">MIPFCLEMTFDPNSAPAEWQHALPAMPEGWSITSTPGPFGDGTYYCPVHSDGEKLPIYTTTRKETEQTTIAWFELDRAEDAVRLALTEEPPLMYTRERYEEACLAADVPPLSELQVAQHYQSDRAFPVSDYPARVVIAARLATTRGRGLFAELDAAQRSARKQATTVVGSGPLSRSEYERGCAVAEVEALPDAEVADIGAWHAVDTENVRSVRAWLAVQRYRGLVSERPERCCVVCGQWQPPIVGRSCRLGVVCVEHLDIALDA</sequence>
<keyword evidence="2" id="KW-1185">Reference proteome</keyword>
<protein>
    <submittedName>
        <fullName evidence="1">Uncharacterized protein</fullName>
    </submittedName>
</protein>
<organism evidence="1 2">
    <name type="scientific">Halosaccharopolyspora lacisalsi</name>
    <dbReference type="NCBI Taxonomy" id="1000566"/>
    <lineage>
        <taxon>Bacteria</taxon>
        <taxon>Bacillati</taxon>
        <taxon>Actinomycetota</taxon>
        <taxon>Actinomycetes</taxon>
        <taxon>Pseudonocardiales</taxon>
        <taxon>Pseudonocardiaceae</taxon>
        <taxon>Halosaccharopolyspora</taxon>
    </lineage>
</organism>
<evidence type="ECO:0000313" key="2">
    <source>
        <dbReference type="Proteomes" id="UP000569329"/>
    </source>
</evidence>
<gene>
    <name evidence="1" type="ORF">FHX42_005298</name>
</gene>
<dbReference type="Proteomes" id="UP000569329">
    <property type="component" value="Unassembled WGS sequence"/>
</dbReference>
<evidence type="ECO:0000313" key="1">
    <source>
        <dbReference type="EMBL" id="MBA8827891.1"/>
    </source>
</evidence>
<comment type="caution">
    <text evidence="1">The sequence shown here is derived from an EMBL/GenBank/DDBJ whole genome shotgun (WGS) entry which is preliminary data.</text>
</comment>